<accession>A0A067Q807</accession>
<name>A0A067Q807_9AGAM</name>
<keyword evidence="2" id="KW-1185">Reference proteome</keyword>
<dbReference type="EMBL" id="KL197717">
    <property type="protein sequence ID" value="KDQ58726.1"/>
    <property type="molecule type" value="Genomic_DNA"/>
</dbReference>
<evidence type="ECO:0000313" key="2">
    <source>
        <dbReference type="Proteomes" id="UP000027265"/>
    </source>
</evidence>
<organism evidence="1 2">
    <name type="scientific">Jaapia argillacea MUCL 33604</name>
    <dbReference type="NCBI Taxonomy" id="933084"/>
    <lineage>
        <taxon>Eukaryota</taxon>
        <taxon>Fungi</taxon>
        <taxon>Dikarya</taxon>
        <taxon>Basidiomycota</taxon>
        <taxon>Agaricomycotina</taxon>
        <taxon>Agaricomycetes</taxon>
        <taxon>Agaricomycetidae</taxon>
        <taxon>Jaapiales</taxon>
        <taxon>Jaapiaceae</taxon>
        <taxon>Jaapia</taxon>
    </lineage>
</organism>
<protein>
    <submittedName>
        <fullName evidence="1">Uncharacterized protein</fullName>
    </submittedName>
</protein>
<sequence length="167" mass="19008">MPRSWVQMIVGLLRGTFKQSERTDRVSLHPQHNHANIYLCSRRCRLRDFCCQRCCGQLRPPKFSCLPNHNHANQMVQQVSCEYLDYIDVNFDINFDGATFVACLGVSVNNWSGSSTLVDFAYCRQELTSCSPYDGSHLSGVCFRANEFCDAARSYCDTLQGYFQGSC</sequence>
<gene>
    <name evidence="1" type="ORF">JAAARDRAFT_678418</name>
</gene>
<dbReference type="AlphaFoldDB" id="A0A067Q807"/>
<dbReference type="InParanoid" id="A0A067Q807"/>
<dbReference type="HOGENOM" id="CLU_1594782_0_0_1"/>
<dbReference type="Proteomes" id="UP000027265">
    <property type="component" value="Unassembled WGS sequence"/>
</dbReference>
<dbReference type="OrthoDB" id="2326748at2759"/>
<proteinExistence type="predicted"/>
<evidence type="ECO:0000313" key="1">
    <source>
        <dbReference type="EMBL" id="KDQ58726.1"/>
    </source>
</evidence>
<reference evidence="2" key="1">
    <citation type="journal article" date="2014" name="Proc. Natl. Acad. Sci. U.S.A.">
        <title>Extensive sampling of basidiomycete genomes demonstrates inadequacy of the white-rot/brown-rot paradigm for wood decay fungi.</title>
        <authorList>
            <person name="Riley R."/>
            <person name="Salamov A.A."/>
            <person name="Brown D.W."/>
            <person name="Nagy L.G."/>
            <person name="Floudas D."/>
            <person name="Held B.W."/>
            <person name="Levasseur A."/>
            <person name="Lombard V."/>
            <person name="Morin E."/>
            <person name="Otillar R."/>
            <person name="Lindquist E.A."/>
            <person name="Sun H."/>
            <person name="LaButti K.M."/>
            <person name="Schmutz J."/>
            <person name="Jabbour D."/>
            <person name="Luo H."/>
            <person name="Baker S.E."/>
            <person name="Pisabarro A.G."/>
            <person name="Walton J.D."/>
            <person name="Blanchette R.A."/>
            <person name="Henrissat B."/>
            <person name="Martin F."/>
            <person name="Cullen D."/>
            <person name="Hibbett D.S."/>
            <person name="Grigoriev I.V."/>
        </authorList>
    </citation>
    <scope>NUCLEOTIDE SEQUENCE [LARGE SCALE GENOMIC DNA]</scope>
    <source>
        <strain evidence="2">MUCL 33604</strain>
    </source>
</reference>